<evidence type="ECO:0000259" key="2">
    <source>
        <dbReference type="Pfam" id="PF02384"/>
    </source>
</evidence>
<comment type="caution">
    <text evidence="3">The sequence shown here is derived from an EMBL/GenBank/DDBJ whole genome shotgun (WGS) entry which is preliminary data.</text>
</comment>
<dbReference type="PANTHER" id="PTHR42998">
    <property type="entry name" value="TYPE I RESTRICTION ENZYME HINDVIIP M PROTEIN-RELATED"/>
    <property type="match status" value="1"/>
</dbReference>
<dbReference type="GO" id="GO:0032259">
    <property type="term" value="P:methylation"/>
    <property type="evidence" value="ECO:0007669"/>
    <property type="project" value="InterPro"/>
</dbReference>
<accession>A0A7V3NV40</accession>
<protein>
    <recommendedName>
        <fullName evidence="2">DNA methylase adenine-specific domain-containing protein</fullName>
    </recommendedName>
</protein>
<organism evidence="3">
    <name type="scientific">candidate division WOR-3 bacterium</name>
    <dbReference type="NCBI Taxonomy" id="2052148"/>
    <lineage>
        <taxon>Bacteria</taxon>
        <taxon>Bacteria division WOR-3</taxon>
    </lineage>
</organism>
<evidence type="ECO:0000256" key="1">
    <source>
        <dbReference type="ARBA" id="ARBA00022747"/>
    </source>
</evidence>
<dbReference type="GO" id="GO:0008170">
    <property type="term" value="F:N-methyltransferase activity"/>
    <property type="evidence" value="ECO:0007669"/>
    <property type="project" value="InterPro"/>
</dbReference>
<dbReference type="GO" id="GO:0003677">
    <property type="term" value="F:DNA binding"/>
    <property type="evidence" value="ECO:0007669"/>
    <property type="project" value="InterPro"/>
</dbReference>
<dbReference type="SUPFAM" id="SSF53335">
    <property type="entry name" value="S-adenosyl-L-methionine-dependent methyltransferases"/>
    <property type="match status" value="1"/>
</dbReference>
<dbReference type="InterPro" id="IPR052916">
    <property type="entry name" value="Type-I_RE_MTase_Subunit"/>
</dbReference>
<dbReference type="EMBL" id="DTGD01000105">
    <property type="protein sequence ID" value="HGB35816.1"/>
    <property type="molecule type" value="Genomic_DNA"/>
</dbReference>
<evidence type="ECO:0000313" key="3">
    <source>
        <dbReference type="EMBL" id="HGB35816.1"/>
    </source>
</evidence>
<dbReference type="GO" id="GO:0009307">
    <property type="term" value="P:DNA restriction-modification system"/>
    <property type="evidence" value="ECO:0007669"/>
    <property type="project" value="UniProtKB-KW"/>
</dbReference>
<sequence length="976" mass="110777">MCDKGQVFEGNLNVKLSELLEERGIVSRSEFSYSAGRKDVLVHCHGLDCVLEGSYSKADAEKDAKRRIEQLNSDIALAIQYDRKLFPQDLGEQEIKKRLSEATFPVKIIIPEDVSEDFLGTLFENLYERRIVARPAVDWHELDLDSLVTLLKEAGQFLMSEQALKDIEEEVKDFVSEFVDFLANHPDSKRITENLYNVLYNLYEFSIGNPENIKEAIFAQSVLAVLLGSIYYESIRYGHGLKPLKILDSDPQQALFKATCEILKINYEQIFKIVEVILNYLPQSQRLFGKLIDLATKIASKRALLRKDLAGKIYHTIVGEWSLKKGLATYFTEIPSAYLLAYLGRPQLGKIGDFACGSGTLLVATYSAVNYWYRLSLHSNGIDQEPKEIEREFYQNFIKSCYGFDVLAYAAQITVLNLALLNPETVTNKFNINTLPLGARGSGEVSLGSLDLVRSSWSLWNGDAQVKKTGLEEVEKVSLYDLQDREPSSFSFIIMNPPFTRATGRGQREGGGLFGFIPDSAIRGIVVNEFEKFRDEVKEDLIRQTKSYLATREVGFLMSEDEFNSYRSIGQAGEGLLFLYLADKMIKDEGKICFVLPKNLLSGISWFLIRALLVQKYHIENIVVSYDSETGYNFSQSTNLSECLITAKRTDKKSDSDETKFVILLKKPDTSMEAIALAKRVAENGEYIESNEAQAFVVKVKRPEMEGYLDNWGRFVFLSNLKILSQIKKLLEGIIEVGDSRRELPFTRLNNLIATIGIDRHQFLDNFKKVSGGVPGSKKCIYGGSEDIRITMGISPSAFFLPNNDGERLFQEKAGRLLVPDRIRIDTAHVISMLSNEKVLSNIFYALRLKDEDEAKLKVLCLWLNTTWGILTILANKQETEGGWLSLKMGQWRLLPVLDVTKLSNQETENLAEIFEKFKSKDLGRIPQQYRPESNQLRKELDKDFLESIGVYAKKEDLDELYSQIDSSLRQWLGES</sequence>
<keyword evidence="1" id="KW-0680">Restriction system</keyword>
<dbReference type="Gene3D" id="3.40.50.150">
    <property type="entry name" value="Vaccinia Virus protein VP39"/>
    <property type="match status" value="1"/>
</dbReference>
<dbReference type="InterPro" id="IPR029063">
    <property type="entry name" value="SAM-dependent_MTases_sf"/>
</dbReference>
<dbReference type="Pfam" id="PF02384">
    <property type="entry name" value="N6_Mtase"/>
    <property type="match status" value="1"/>
</dbReference>
<dbReference type="InterPro" id="IPR002052">
    <property type="entry name" value="DNA_methylase_N6_adenine_CS"/>
</dbReference>
<feature type="domain" description="DNA methylase adenine-specific" evidence="2">
    <location>
        <begin position="307"/>
        <end position="434"/>
    </location>
</feature>
<dbReference type="PROSITE" id="PS00092">
    <property type="entry name" value="N6_MTASE"/>
    <property type="match status" value="1"/>
</dbReference>
<proteinExistence type="predicted"/>
<name>A0A7V3NV40_UNCW3</name>
<dbReference type="AlphaFoldDB" id="A0A7V3NV40"/>
<gene>
    <name evidence="3" type="ORF">ENV38_02770</name>
</gene>
<dbReference type="PRINTS" id="PR00507">
    <property type="entry name" value="N12N6MTFRASE"/>
</dbReference>
<dbReference type="InterPro" id="IPR003356">
    <property type="entry name" value="DNA_methylase_A-5"/>
</dbReference>
<reference evidence="3" key="1">
    <citation type="journal article" date="2020" name="mSystems">
        <title>Genome- and Community-Level Interaction Insights into Carbon Utilization and Element Cycling Functions of Hydrothermarchaeota in Hydrothermal Sediment.</title>
        <authorList>
            <person name="Zhou Z."/>
            <person name="Liu Y."/>
            <person name="Xu W."/>
            <person name="Pan J."/>
            <person name="Luo Z.H."/>
            <person name="Li M."/>
        </authorList>
    </citation>
    <scope>NUCLEOTIDE SEQUENCE [LARGE SCALE GENOMIC DNA]</scope>
    <source>
        <strain evidence="3">SpSt-754</strain>
    </source>
</reference>
<dbReference type="PANTHER" id="PTHR42998:SF1">
    <property type="entry name" value="TYPE I RESTRICTION ENZYME HINDI METHYLASE SUBUNIT"/>
    <property type="match status" value="1"/>
</dbReference>